<reference evidence="4" key="1">
    <citation type="submission" date="2021-07" db="EMBL/GenBank/DDBJ databases">
        <title>Draft genome of Mortierella alpina, strain LL118, isolated from an aspen leaf litter sample.</title>
        <authorList>
            <person name="Yang S."/>
            <person name="Vinatzer B.A."/>
        </authorList>
    </citation>
    <scope>NUCLEOTIDE SEQUENCE</scope>
    <source>
        <strain evidence="4">LL118</strain>
    </source>
</reference>
<evidence type="ECO:0000313" key="4">
    <source>
        <dbReference type="EMBL" id="KAG9322932.1"/>
    </source>
</evidence>
<dbReference type="Proteomes" id="UP000717515">
    <property type="component" value="Unassembled WGS sequence"/>
</dbReference>
<comment type="caution">
    <text evidence="4">The sequence shown here is derived from an EMBL/GenBank/DDBJ whole genome shotgun (WGS) entry which is preliminary data.</text>
</comment>
<proteinExistence type="predicted"/>
<accession>A0A9P8A604</accession>
<keyword evidence="3" id="KW-0472">Membrane</keyword>
<feature type="transmembrane region" description="Helical" evidence="3">
    <location>
        <begin position="1133"/>
        <end position="1152"/>
    </location>
</feature>
<feature type="coiled-coil region" evidence="1">
    <location>
        <begin position="1436"/>
        <end position="1477"/>
    </location>
</feature>
<organism evidence="4 5">
    <name type="scientific">Mortierella alpina</name>
    <name type="common">Oleaginous fungus</name>
    <name type="synonym">Mortierella renispora</name>
    <dbReference type="NCBI Taxonomy" id="64518"/>
    <lineage>
        <taxon>Eukaryota</taxon>
        <taxon>Fungi</taxon>
        <taxon>Fungi incertae sedis</taxon>
        <taxon>Mucoromycota</taxon>
        <taxon>Mortierellomycotina</taxon>
        <taxon>Mortierellomycetes</taxon>
        <taxon>Mortierellales</taxon>
        <taxon>Mortierellaceae</taxon>
        <taxon>Mortierella</taxon>
    </lineage>
</organism>
<feature type="transmembrane region" description="Helical" evidence="3">
    <location>
        <begin position="1164"/>
        <end position="1181"/>
    </location>
</feature>
<evidence type="ECO:0000256" key="1">
    <source>
        <dbReference type="SAM" id="Coils"/>
    </source>
</evidence>
<name>A0A9P8A604_MORAP</name>
<protein>
    <submittedName>
        <fullName evidence="4">Uncharacterized protein</fullName>
    </submittedName>
</protein>
<keyword evidence="3" id="KW-0812">Transmembrane</keyword>
<sequence length="1493" mass="167915">MPSSPAGNSSDQNSQAIPLQNICSTSSTPQEVTNTQTSTPPAAFTNIAQESETGSNATDNLLTKQKWYFEPNQDDNASEETLSFSCTTEGRPPVKVNLAKRFTEWEFDAIALKGGFYEVTIGLSISSEQIEMIDSITLSFQCKGSPAPFSEIITKETLRSIFAASTGSEITKLRRAAPYTVIGAEPPNDKDPNEECTVSMEIRSRLTSHTAQGVEFIELHFVELQLQGNLNSPDPLVHQHRPHVFFLNASRRTVPNAKPPQNICGYAISGDGTHAATLTASIGALCVDLWDIRELPKPSPNTFNSSQTDERYRGVPCVSFDVPVPGVPRPYYYMYRVSLSWDGSQVAFSDGAAAVQSIMTRNQTIFPSAFAVYDYCGDQSLSSGSTSPTAPLLRASSRYQHIPSLANFSGVGTFHVVKVGDYRAEDELFVACDGLSVQVYSVDGQWSHLRTIQLSQQPAHSMAKVFGITSPLIINDAKRLIASLQGPFYAWDGNPGHMITVHDITTGSIVSSFKSVSPKSEVMTLNAPVAFSADTASLAIYGAGVITTRNTATGSLLGTFIVPDWCNLVLGIHFIRNDTQILVETQGMEITYGKGRLGIILDSSTMTIADLFLLPGAMLRAQSLFDARNDQCVFHVQGVSLGLSQLDKRTIAPYSHPEYTWNDQCSQELVPLSHYPQEFTATSGLHFEVSLRPTRSRSANKVSPSNSVVVTVSDPQRSSRAVFIIPPYEYEWGATNGYSCVRFLEGLCRLVVVSRKFITIWALPSSIDGDFSLLLAWGTPWKIVDEDKDDYWKGESGHWQVCSHNQLYARVVFDDKDMVITPQAEHAFTARSAEHFFDALMNNILRCYEEADESCRKALLRYVGAHLSSYPNPETIDNPLLCIFVWWVPEWQTLTESFVEALLDGTNGTWVPRKDRQGNPLAFLYTHATKHPRAMVLAETVINYCIRQARLDRDARYLQPILQTIWGPLEPRWHQIEHGVKILRRLAFFKVPDRQFILDHHTIAYRPTVRWRFWRTESTPLYSCKDPILQYDHNKSADPLNDNFTRELYEAYFEMLWRVRDGESAGTPFKPSPRSGISKMVYWIYLLFSIAWHKRLPGGGHIVRCHEFTLDSLDNPAIAALVQYKWNTFGYKYWLVRFLFQLCYYLLVLYVVFRQINNGQFEDLTGVCYAIIACSLVFLWLELIEFFKDRKRYTSSMYNVIDHMVFALPLAASINHLLIVFDKIKQEHNIGLFSFSVLFIFLHFVNPLNEQRSSLINKAFNDGDETWRLVWLENRLRIVESAEDMSFRIPGFRESHNWFPESIYYSATPQQIRAYQNKYFEGQEEFITNTASGVTKSDDEHHKPFDILSPAVAASFFPPSGIDGTARSRKLALVKDTSSLQNESTMTLSPSSGGTVEPFFSRAASNDRGEGRSLTTDGKQLLQSFGDFKTELAHSRREISSLHEQLQAQRQVLEAQNQRLEEQLKEQGQRLQESLAATLSAILASSNMQTAAP</sequence>
<dbReference type="EMBL" id="JAIFTL010000123">
    <property type="protein sequence ID" value="KAG9322932.1"/>
    <property type="molecule type" value="Genomic_DNA"/>
</dbReference>
<evidence type="ECO:0000313" key="5">
    <source>
        <dbReference type="Proteomes" id="UP000717515"/>
    </source>
</evidence>
<evidence type="ECO:0000256" key="2">
    <source>
        <dbReference type="SAM" id="MobiDB-lite"/>
    </source>
</evidence>
<feature type="region of interest" description="Disordered" evidence="2">
    <location>
        <begin position="1"/>
        <end position="41"/>
    </location>
</feature>
<keyword evidence="1" id="KW-0175">Coiled coil</keyword>
<keyword evidence="3" id="KW-1133">Transmembrane helix</keyword>
<feature type="transmembrane region" description="Helical" evidence="3">
    <location>
        <begin position="1201"/>
        <end position="1221"/>
    </location>
</feature>
<evidence type="ECO:0000256" key="3">
    <source>
        <dbReference type="SAM" id="Phobius"/>
    </source>
</evidence>
<feature type="transmembrane region" description="Helical" evidence="3">
    <location>
        <begin position="1228"/>
        <end position="1245"/>
    </location>
</feature>
<gene>
    <name evidence="4" type="ORF">KVV02_003471</name>
</gene>